<evidence type="ECO:0000313" key="5">
    <source>
        <dbReference type="EMBL" id="RHD57673.1"/>
    </source>
</evidence>
<evidence type="ECO:0000256" key="2">
    <source>
        <dbReference type="ARBA" id="ARBA00022806"/>
    </source>
</evidence>
<evidence type="ECO:0000256" key="1">
    <source>
        <dbReference type="ARBA" id="ARBA00022763"/>
    </source>
</evidence>
<dbReference type="InterPro" id="IPR038726">
    <property type="entry name" value="PDDEXK_AddAB-type"/>
</dbReference>
<evidence type="ECO:0000313" key="6">
    <source>
        <dbReference type="Proteomes" id="UP000286050"/>
    </source>
</evidence>
<keyword evidence="1" id="KW-0227">DNA damage</keyword>
<dbReference type="AlphaFoldDB" id="A0A414G0K8"/>
<protein>
    <submittedName>
        <fullName evidence="5">PD-(D/E)XK nuclease family protein</fullName>
    </submittedName>
</protein>
<keyword evidence="3" id="KW-0234">DNA repair</keyword>
<proteinExistence type="predicted"/>
<feature type="domain" description="PD-(D/E)XK endonuclease-like" evidence="4">
    <location>
        <begin position="693"/>
        <end position="998"/>
    </location>
</feature>
<evidence type="ECO:0000256" key="3">
    <source>
        <dbReference type="ARBA" id="ARBA00023204"/>
    </source>
</evidence>
<sequence>MQLLPRMGSMGLKVYTTQSVTALTGAEISLLEDAARACGRATLLVPSFAERDVCRRALADARVGTGVDVTTPEAWIEGLWELFGDGRRVVSSLERRMLVSALMDRRDAGQIAPLRDNPGTVRLISQIAEALLPEIAAPAVLGRREAEPDGESERVVFCLVRAYADMLAARGLVEASEAASILAGLVGGGAPACARFVAVRDVPRLPGHVMRLLRAVAGAGEVALLLNPDQRSLASELDASIETVGLDDGRPASRFQGDPEFLEVAGPHARGAAYASALADLVGDGRDVVVAAARPSEVFEEVSPRLAARGISSECTLAARFGQTAVGRQFAALSDVVARMKDAGEDPERAATWWPAPELADWLYSPLSGMDSNSARMFDKKIRSNRSLTPEAVLRTLQSYQSQTTTKRQRSDQSKPYAQVPAVCASVVSYLWQERPVSALKAMCAVAGALPPSAFGWRDGSVRAGVEVSMAAKAIETLTDVAHELDVCQSAAVTVLDGLTVSARRRAESTDFAHTGYEGDADMPCVRFMTLAEAALLPAGSVDAVFVADVDVDNFPLSHEEGALATLAAKLGVAPMELEPAARLRDLFDRALAAARSRAVLARVTHDRQAKDRYPAAMWTELTAAVRAAGRVVTVTSVGEGDIAADLDTAAGMGLKRRRVACLPPQELGEDAIRHLVLYQRDPNDPSRLVPRQLSASQIEGYVTCPLCWFMSSRVRPQSLDAGFGNMEKGNFVHDVMYRLHTELTEEGVPRVTPENLEACLEKLRDVFDCVRAEHARNKTSSSAALVAHSALEHVQVDEILPQLEAVVRYEAGALAPFAPAYLEYSFNGLGVEYAGRPLGGRIDRVDVDAEGRAMVIDYKHRMDVNAFKLTDPTVAKRDGAVPADDPDWLPEHTQSLIYAQALRHSELALDARGALYFSTKGGAPAMRGAVSEEFVEVESGDGRVPGLRTGFPDAEHGGTMGFDELLERVEQTIARKLDALEAGDVSAAEKPGARCAFNHDLGFERRDA</sequence>
<dbReference type="EMBL" id="QSJI01000001">
    <property type="protein sequence ID" value="RHD57673.1"/>
    <property type="molecule type" value="Genomic_DNA"/>
</dbReference>
<dbReference type="GO" id="GO:0006281">
    <property type="term" value="P:DNA repair"/>
    <property type="evidence" value="ECO:0007669"/>
    <property type="project" value="UniProtKB-KW"/>
</dbReference>
<name>A0A414G0K8_9ACTN</name>
<comment type="caution">
    <text evidence="5">The sequence shown here is derived from an EMBL/GenBank/DDBJ whole genome shotgun (WGS) entry which is preliminary data.</text>
</comment>
<keyword evidence="2" id="KW-0378">Hydrolase</keyword>
<accession>A0A414G0K8</accession>
<gene>
    <name evidence="5" type="ORF">DW787_02220</name>
</gene>
<dbReference type="GO" id="GO:0004386">
    <property type="term" value="F:helicase activity"/>
    <property type="evidence" value="ECO:0007669"/>
    <property type="project" value="UniProtKB-KW"/>
</dbReference>
<keyword evidence="2" id="KW-0547">Nucleotide-binding</keyword>
<reference evidence="5 6" key="1">
    <citation type="submission" date="2018-08" db="EMBL/GenBank/DDBJ databases">
        <title>A genome reference for cultivated species of the human gut microbiota.</title>
        <authorList>
            <person name="Zou Y."/>
            <person name="Xue W."/>
            <person name="Luo G."/>
        </authorList>
    </citation>
    <scope>NUCLEOTIDE SEQUENCE [LARGE SCALE GENOMIC DNA]</scope>
    <source>
        <strain evidence="5 6">AM30-5LB</strain>
    </source>
</reference>
<keyword evidence="2" id="KW-0347">Helicase</keyword>
<dbReference type="Proteomes" id="UP000286050">
    <property type="component" value="Unassembled WGS sequence"/>
</dbReference>
<dbReference type="Pfam" id="PF12705">
    <property type="entry name" value="PDDEXK_1"/>
    <property type="match status" value="1"/>
</dbReference>
<keyword evidence="2" id="KW-0067">ATP-binding</keyword>
<evidence type="ECO:0000259" key="4">
    <source>
        <dbReference type="Pfam" id="PF12705"/>
    </source>
</evidence>
<organism evidence="5 6">
    <name type="scientific">Collinsella intestinalis</name>
    <dbReference type="NCBI Taxonomy" id="147207"/>
    <lineage>
        <taxon>Bacteria</taxon>
        <taxon>Bacillati</taxon>
        <taxon>Actinomycetota</taxon>
        <taxon>Coriobacteriia</taxon>
        <taxon>Coriobacteriales</taxon>
        <taxon>Coriobacteriaceae</taxon>
        <taxon>Collinsella</taxon>
    </lineage>
</organism>